<accession>A0ABN9LV86</accession>
<evidence type="ECO:0000256" key="5">
    <source>
        <dbReference type="ARBA" id="ARBA00022516"/>
    </source>
</evidence>
<evidence type="ECO:0000256" key="19">
    <source>
        <dbReference type="ARBA" id="ARBA00043696"/>
    </source>
</evidence>
<evidence type="ECO:0000256" key="15">
    <source>
        <dbReference type="ARBA" id="ARBA00039151"/>
    </source>
</evidence>
<comment type="catalytic activity">
    <reaction evidence="18">
        <text>a 1-acylglycerol + an acyl-CoA = a 1,3-diacylglycerol + CoA</text>
        <dbReference type="Rhea" id="RHEA:77571"/>
        <dbReference type="ChEBI" id="CHEBI:35759"/>
        <dbReference type="ChEBI" id="CHEBI:47777"/>
        <dbReference type="ChEBI" id="CHEBI:57287"/>
        <dbReference type="ChEBI" id="CHEBI:58342"/>
    </reaction>
    <physiologicalReaction direction="left-to-right" evidence="18">
        <dbReference type="Rhea" id="RHEA:77572"/>
    </physiologicalReaction>
</comment>
<evidence type="ECO:0000256" key="20">
    <source>
        <dbReference type="ARBA" id="ARBA00043704"/>
    </source>
</evidence>
<evidence type="ECO:0000256" key="6">
    <source>
        <dbReference type="ARBA" id="ARBA00022679"/>
    </source>
</evidence>
<comment type="catalytic activity">
    <reaction evidence="16">
        <text>a 2-acylglycerol + an acyl-CoA = a 1,2-diacyl-sn-glycerol + CoA</text>
        <dbReference type="Rhea" id="RHEA:32947"/>
        <dbReference type="ChEBI" id="CHEBI:17389"/>
        <dbReference type="ChEBI" id="CHEBI:17815"/>
        <dbReference type="ChEBI" id="CHEBI:57287"/>
        <dbReference type="ChEBI" id="CHEBI:58342"/>
    </reaction>
    <physiologicalReaction direction="left-to-right" evidence="16">
        <dbReference type="Rhea" id="RHEA:32948"/>
    </physiologicalReaction>
</comment>
<proteinExistence type="inferred from homology"/>
<dbReference type="EC" id="2.3.1.22" evidence="15"/>
<keyword evidence="26" id="KW-1185">Reference proteome</keyword>
<evidence type="ECO:0000256" key="14">
    <source>
        <dbReference type="ARBA" id="ARBA00023315"/>
    </source>
</evidence>
<keyword evidence="8" id="KW-0319">Glycerol metabolism</keyword>
<keyword evidence="12" id="KW-0472">Membrane</keyword>
<comment type="catalytic activity">
    <reaction evidence="22">
        <text>a 1-acyl-sn-glycerol + an acyl-CoA = a 1,3-diacyl-sn-glycerol + CoA</text>
        <dbReference type="Rhea" id="RHEA:77559"/>
        <dbReference type="ChEBI" id="CHEBI:57287"/>
        <dbReference type="ChEBI" id="CHEBI:58342"/>
        <dbReference type="ChEBI" id="CHEBI:64683"/>
        <dbReference type="ChEBI" id="CHEBI:77272"/>
    </reaction>
    <physiologicalReaction direction="left-to-right" evidence="22">
        <dbReference type="Rhea" id="RHEA:77560"/>
    </physiologicalReaction>
</comment>
<evidence type="ECO:0000256" key="22">
    <source>
        <dbReference type="ARBA" id="ARBA00049073"/>
    </source>
</evidence>
<keyword evidence="6" id="KW-0808">Transferase</keyword>
<keyword evidence="9" id="KW-0256">Endoplasmic reticulum</keyword>
<comment type="similarity">
    <text evidence="4">Belongs to the diacylglycerol acyltransferase family.</text>
</comment>
<dbReference type="PANTHER" id="PTHR12317">
    <property type="entry name" value="DIACYLGLYCEROL O-ACYLTRANSFERASE"/>
    <property type="match status" value="1"/>
</dbReference>
<comment type="subcellular location">
    <subcellularLocation>
        <location evidence="1">Endoplasmic reticulum membrane</location>
        <topology evidence="1">Multi-pass membrane protein</topology>
    </subcellularLocation>
</comment>
<evidence type="ECO:0000256" key="13">
    <source>
        <dbReference type="ARBA" id="ARBA00023180"/>
    </source>
</evidence>
<evidence type="ECO:0000256" key="12">
    <source>
        <dbReference type="ARBA" id="ARBA00023136"/>
    </source>
</evidence>
<dbReference type="Proteomes" id="UP001176940">
    <property type="component" value="Unassembled WGS sequence"/>
</dbReference>
<gene>
    <name evidence="25" type="ORF">RIMI_LOCUS13108920</name>
</gene>
<evidence type="ECO:0000256" key="4">
    <source>
        <dbReference type="ARBA" id="ARBA00005420"/>
    </source>
</evidence>
<evidence type="ECO:0000256" key="7">
    <source>
        <dbReference type="ARBA" id="ARBA00022692"/>
    </source>
</evidence>
<comment type="caution">
    <text evidence="25">The sequence shown here is derived from an EMBL/GenBank/DDBJ whole genome shotgun (WGS) entry which is preliminary data.</text>
</comment>
<reference evidence="25" key="1">
    <citation type="submission" date="2023-07" db="EMBL/GenBank/DDBJ databases">
        <authorList>
            <person name="Stuckert A."/>
        </authorList>
    </citation>
    <scope>NUCLEOTIDE SEQUENCE</scope>
</reference>
<evidence type="ECO:0000256" key="24">
    <source>
        <dbReference type="ARBA" id="ARBA00049794"/>
    </source>
</evidence>
<evidence type="ECO:0000313" key="25">
    <source>
        <dbReference type="EMBL" id="CAJ0950650.1"/>
    </source>
</evidence>
<dbReference type="PANTHER" id="PTHR12317:SF26">
    <property type="entry name" value="2-ACYLGLYCEROL O-ACYLTRANSFERASE 1"/>
    <property type="match status" value="1"/>
</dbReference>
<comment type="catalytic activity">
    <reaction evidence="21">
        <text>a 3-acyl-sn-glycerol + an acyl-CoA = a 1,3-diacyl-sn-glycerol + CoA</text>
        <dbReference type="Rhea" id="RHEA:77555"/>
        <dbReference type="ChEBI" id="CHEBI:57287"/>
        <dbReference type="ChEBI" id="CHEBI:58342"/>
        <dbReference type="ChEBI" id="CHEBI:64760"/>
        <dbReference type="ChEBI" id="CHEBI:77272"/>
    </reaction>
    <physiologicalReaction direction="left-to-right" evidence="21">
        <dbReference type="Rhea" id="RHEA:77556"/>
    </physiologicalReaction>
</comment>
<keyword evidence="13" id="KW-0325">Glycoprotein</keyword>
<keyword evidence="5" id="KW-0444">Lipid biosynthesis</keyword>
<evidence type="ECO:0000256" key="21">
    <source>
        <dbReference type="ARBA" id="ARBA00047737"/>
    </source>
</evidence>
<dbReference type="EMBL" id="CAUEEQ010031983">
    <property type="protein sequence ID" value="CAJ0950650.1"/>
    <property type="molecule type" value="Genomic_DNA"/>
</dbReference>
<evidence type="ECO:0000256" key="10">
    <source>
        <dbReference type="ARBA" id="ARBA00022989"/>
    </source>
</evidence>
<evidence type="ECO:0000256" key="11">
    <source>
        <dbReference type="ARBA" id="ARBA00023098"/>
    </source>
</evidence>
<evidence type="ECO:0000256" key="16">
    <source>
        <dbReference type="ARBA" id="ARBA00043656"/>
    </source>
</evidence>
<evidence type="ECO:0000313" key="26">
    <source>
        <dbReference type="Proteomes" id="UP001176940"/>
    </source>
</evidence>
<protein>
    <recommendedName>
        <fullName evidence="23">2-acylglycerol O-acyltransferase 1</fullName>
        <ecNumber evidence="15">2.3.1.22</ecNumber>
    </recommendedName>
    <alternativeName>
        <fullName evidence="24">Monoacylglycerol O-acyltransferase 1</fullName>
    </alternativeName>
</protein>
<dbReference type="Pfam" id="PF03982">
    <property type="entry name" value="DAGAT"/>
    <property type="match status" value="1"/>
</dbReference>
<evidence type="ECO:0000256" key="9">
    <source>
        <dbReference type="ARBA" id="ARBA00022824"/>
    </source>
</evidence>
<evidence type="ECO:0000256" key="3">
    <source>
        <dbReference type="ARBA" id="ARBA00005189"/>
    </source>
</evidence>
<dbReference type="InterPro" id="IPR007130">
    <property type="entry name" value="DAGAT"/>
</dbReference>
<name>A0ABN9LV86_9NEOB</name>
<keyword evidence="7" id="KW-0812">Transmembrane</keyword>
<comment type="catalytic activity">
    <reaction evidence="19">
        <text>a 1-acylglycerol + an acyl-CoA = a 1,2-diacylglycerol + CoA</text>
        <dbReference type="Rhea" id="RHEA:39943"/>
        <dbReference type="ChEBI" id="CHEBI:35759"/>
        <dbReference type="ChEBI" id="CHEBI:49172"/>
        <dbReference type="ChEBI" id="CHEBI:57287"/>
        <dbReference type="ChEBI" id="CHEBI:58342"/>
    </reaction>
    <physiologicalReaction direction="left-to-right" evidence="19">
        <dbReference type="Rhea" id="RHEA:39944"/>
    </physiologicalReaction>
</comment>
<evidence type="ECO:0000256" key="23">
    <source>
        <dbReference type="ARBA" id="ARBA00049746"/>
    </source>
</evidence>
<evidence type="ECO:0000256" key="1">
    <source>
        <dbReference type="ARBA" id="ARBA00004477"/>
    </source>
</evidence>
<keyword evidence="10" id="KW-1133">Transmembrane helix</keyword>
<keyword evidence="14" id="KW-0012">Acyltransferase</keyword>
<evidence type="ECO:0000256" key="8">
    <source>
        <dbReference type="ARBA" id="ARBA00022798"/>
    </source>
</evidence>
<evidence type="ECO:0000256" key="18">
    <source>
        <dbReference type="ARBA" id="ARBA00043685"/>
    </source>
</evidence>
<evidence type="ECO:0000256" key="2">
    <source>
        <dbReference type="ARBA" id="ARBA00004771"/>
    </source>
</evidence>
<comment type="catalytic activity">
    <reaction evidence="20">
        <text>a 2-acylglycerol + an acyl-CoA = a 1,2-diacylglycerol + CoA</text>
        <dbReference type="Rhea" id="RHEA:16741"/>
        <dbReference type="ChEBI" id="CHEBI:17389"/>
        <dbReference type="ChEBI" id="CHEBI:49172"/>
        <dbReference type="ChEBI" id="CHEBI:57287"/>
        <dbReference type="ChEBI" id="CHEBI:58342"/>
        <dbReference type="EC" id="2.3.1.22"/>
    </reaction>
    <physiologicalReaction direction="left-to-right" evidence="20">
        <dbReference type="Rhea" id="RHEA:16742"/>
    </physiologicalReaction>
</comment>
<keyword evidence="11" id="KW-0443">Lipid metabolism</keyword>
<comment type="pathway">
    <text evidence="3">Lipid metabolism.</text>
</comment>
<comment type="catalytic activity">
    <reaction evidence="17">
        <text>a 2-acylglycerol + an acyl-CoA = a 2,3-diacyl-sn-glycerol + CoA</text>
        <dbReference type="Rhea" id="RHEA:38467"/>
        <dbReference type="ChEBI" id="CHEBI:17389"/>
        <dbReference type="ChEBI" id="CHEBI:57287"/>
        <dbReference type="ChEBI" id="CHEBI:58342"/>
        <dbReference type="ChEBI" id="CHEBI:75524"/>
    </reaction>
    <physiologicalReaction direction="left-to-right" evidence="17">
        <dbReference type="Rhea" id="RHEA:38468"/>
    </physiologicalReaction>
</comment>
<sequence>MAQILDFLRSGLEKRLKTSMLKVQVAALSSYFDILRFYDCRFSICNQDAHLVPVFSFGENELFLQVSNPKGSLLRSVQERLQKIMGFALPLFHARGIFQYSFGLLPYRKPIHTVVGKPIPVVQTSNPTQEEIEELHQKYLQALGDLFEENKGKYGIPEHESLIFT</sequence>
<comment type="pathway">
    <text evidence="2">Glycerolipid metabolism; triacylglycerol biosynthesis.</text>
</comment>
<organism evidence="25 26">
    <name type="scientific">Ranitomeya imitator</name>
    <name type="common">mimic poison frog</name>
    <dbReference type="NCBI Taxonomy" id="111125"/>
    <lineage>
        <taxon>Eukaryota</taxon>
        <taxon>Metazoa</taxon>
        <taxon>Chordata</taxon>
        <taxon>Craniata</taxon>
        <taxon>Vertebrata</taxon>
        <taxon>Euteleostomi</taxon>
        <taxon>Amphibia</taxon>
        <taxon>Batrachia</taxon>
        <taxon>Anura</taxon>
        <taxon>Neobatrachia</taxon>
        <taxon>Hyloidea</taxon>
        <taxon>Dendrobatidae</taxon>
        <taxon>Dendrobatinae</taxon>
        <taxon>Ranitomeya</taxon>
    </lineage>
</organism>
<evidence type="ECO:0000256" key="17">
    <source>
        <dbReference type="ARBA" id="ARBA00043663"/>
    </source>
</evidence>